<evidence type="ECO:0000256" key="1">
    <source>
        <dbReference type="SAM" id="MobiDB-lite"/>
    </source>
</evidence>
<sequence length="227" mass="25629">MSFFTMKDKKKLAEAPKKSSFLKNLSLPLEGWFKLPKDKKGDKFHSVKTNDDFLVTNLVHAAPKYEDSTIGYDLIHTKVTEDTFCHDFGERANVQVKCEVNLEVFFPHVRGDEVDYGDEFVQAKVSEEDKLGDGSTTYDKAKEVININDDTKVKEVTTNDDSKKKSSDCLIKKRPLKGILKCPSSNFDAWNATSSNPDSPVSMDKDERSARGSLRRANSKGFNVKFK</sequence>
<accession>A0A9Q1MGN2</accession>
<name>A0A9Q1MGN2_9SOLA</name>
<proteinExistence type="predicted"/>
<comment type="caution">
    <text evidence="2">The sequence shown here is derived from an EMBL/GenBank/DDBJ whole genome shotgun (WGS) entry which is preliminary data.</text>
</comment>
<keyword evidence="3" id="KW-1185">Reference proteome</keyword>
<dbReference type="Proteomes" id="UP001152561">
    <property type="component" value="Unassembled WGS sequence"/>
</dbReference>
<dbReference type="EMBL" id="JAJAGQ010000008">
    <property type="protein sequence ID" value="KAJ8556193.1"/>
    <property type="molecule type" value="Genomic_DNA"/>
</dbReference>
<feature type="region of interest" description="Disordered" evidence="1">
    <location>
        <begin position="184"/>
        <end position="227"/>
    </location>
</feature>
<gene>
    <name evidence="2" type="ORF">K7X08_022951</name>
</gene>
<organism evidence="2 3">
    <name type="scientific">Anisodus acutangulus</name>
    <dbReference type="NCBI Taxonomy" id="402998"/>
    <lineage>
        <taxon>Eukaryota</taxon>
        <taxon>Viridiplantae</taxon>
        <taxon>Streptophyta</taxon>
        <taxon>Embryophyta</taxon>
        <taxon>Tracheophyta</taxon>
        <taxon>Spermatophyta</taxon>
        <taxon>Magnoliopsida</taxon>
        <taxon>eudicotyledons</taxon>
        <taxon>Gunneridae</taxon>
        <taxon>Pentapetalae</taxon>
        <taxon>asterids</taxon>
        <taxon>lamiids</taxon>
        <taxon>Solanales</taxon>
        <taxon>Solanaceae</taxon>
        <taxon>Solanoideae</taxon>
        <taxon>Hyoscyameae</taxon>
        <taxon>Anisodus</taxon>
    </lineage>
</organism>
<feature type="compositionally biased region" description="Polar residues" evidence="1">
    <location>
        <begin position="184"/>
        <end position="199"/>
    </location>
</feature>
<dbReference type="AlphaFoldDB" id="A0A9Q1MGN2"/>
<protein>
    <submittedName>
        <fullName evidence="2">Uncharacterized protein</fullName>
    </submittedName>
</protein>
<evidence type="ECO:0000313" key="3">
    <source>
        <dbReference type="Proteomes" id="UP001152561"/>
    </source>
</evidence>
<reference evidence="3" key="1">
    <citation type="journal article" date="2023" name="Proc. Natl. Acad. Sci. U.S.A.">
        <title>Genomic and structural basis for evolution of tropane alkaloid biosynthesis.</title>
        <authorList>
            <person name="Wanga Y.-J."/>
            <person name="Taina T."/>
            <person name="Yua J.-Y."/>
            <person name="Lia J."/>
            <person name="Xua B."/>
            <person name="Chenc J."/>
            <person name="D'Auriad J.C."/>
            <person name="Huanga J.-P."/>
            <person name="Huanga S.-X."/>
        </authorList>
    </citation>
    <scope>NUCLEOTIDE SEQUENCE [LARGE SCALE GENOMIC DNA]</scope>
    <source>
        <strain evidence="3">cv. KIB-2019</strain>
    </source>
</reference>
<evidence type="ECO:0000313" key="2">
    <source>
        <dbReference type="EMBL" id="KAJ8556193.1"/>
    </source>
</evidence>